<evidence type="ECO:0000256" key="1">
    <source>
        <dbReference type="SAM" id="MobiDB-lite"/>
    </source>
</evidence>
<dbReference type="EMBL" id="JANPWB010000012">
    <property type="protein sequence ID" value="KAJ1113046.1"/>
    <property type="molecule type" value="Genomic_DNA"/>
</dbReference>
<organism evidence="2 3">
    <name type="scientific">Pleurodeles waltl</name>
    <name type="common">Iberian ribbed newt</name>
    <dbReference type="NCBI Taxonomy" id="8319"/>
    <lineage>
        <taxon>Eukaryota</taxon>
        <taxon>Metazoa</taxon>
        <taxon>Chordata</taxon>
        <taxon>Craniata</taxon>
        <taxon>Vertebrata</taxon>
        <taxon>Euteleostomi</taxon>
        <taxon>Amphibia</taxon>
        <taxon>Batrachia</taxon>
        <taxon>Caudata</taxon>
        <taxon>Salamandroidea</taxon>
        <taxon>Salamandridae</taxon>
        <taxon>Pleurodelinae</taxon>
        <taxon>Pleurodeles</taxon>
    </lineage>
</organism>
<accession>A0AAV7NAD3</accession>
<protein>
    <submittedName>
        <fullName evidence="2">Uncharacterized protein</fullName>
    </submittedName>
</protein>
<keyword evidence="3" id="KW-1185">Reference proteome</keyword>
<proteinExistence type="predicted"/>
<evidence type="ECO:0000313" key="3">
    <source>
        <dbReference type="Proteomes" id="UP001066276"/>
    </source>
</evidence>
<name>A0AAV7NAD3_PLEWA</name>
<sequence>MKGQQVSGADSISDESAVSWSCRDEADMGKAIDVGRRSGEPKSHSSCNGNLQAPKSVLAFPSLLSGSGALSVAQRPP</sequence>
<feature type="compositionally biased region" description="Polar residues" evidence="1">
    <location>
        <begin position="1"/>
        <end position="19"/>
    </location>
</feature>
<dbReference type="Proteomes" id="UP001066276">
    <property type="component" value="Chromosome 8"/>
</dbReference>
<feature type="compositionally biased region" description="Basic and acidic residues" evidence="1">
    <location>
        <begin position="22"/>
        <end position="43"/>
    </location>
</feature>
<gene>
    <name evidence="2" type="ORF">NDU88_001305</name>
</gene>
<comment type="caution">
    <text evidence="2">The sequence shown here is derived from an EMBL/GenBank/DDBJ whole genome shotgun (WGS) entry which is preliminary data.</text>
</comment>
<dbReference type="AlphaFoldDB" id="A0AAV7NAD3"/>
<reference evidence="2" key="1">
    <citation type="journal article" date="2022" name="bioRxiv">
        <title>Sequencing and chromosome-scale assembly of the giantPleurodeles waltlgenome.</title>
        <authorList>
            <person name="Brown T."/>
            <person name="Elewa A."/>
            <person name="Iarovenko S."/>
            <person name="Subramanian E."/>
            <person name="Araus A.J."/>
            <person name="Petzold A."/>
            <person name="Susuki M."/>
            <person name="Suzuki K.-i.T."/>
            <person name="Hayashi T."/>
            <person name="Toyoda A."/>
            <person name="Oliveira C."/>
            <person name="Osipova E."/>
            <person name="Leigh N.D."/>
            <person name="Simon A."/>
            <person name="Yun M.H."/>
        </authorList>
    </citation>
    <scope>NUCLEOTIDE SEQUENCE</scope>
    <source>
        <strain evidence="2">20211129_DDA</strain>
        <tissue evidence="2">Liver</tissue>
    </source>
</reference>
<feature type="region of interest" description="Disordered" evidence="1">
    <location>
        <begin position="1"/>
        <end position="51"/>
    </location>
</feature>
<evidence type="ECO:0000313" key="2">
    <source>
        <dbReference type="EMBL" id="KAJ1113046.1"/>
    </source>
</evidence>